<dbReference type="EMBL" id="SIXI01000005">
    <property type="protein sequence ID" value="TBO29287.1"/>
    <property type="molecule type" value="Genomic_DNA"/>
</dbReference>
<name>A0A4Q9H0B1_9BURK</name>
<accession>A0A4Q9H0B1</accession>
<reference evidence="2 3" key="1">
    <citation type="submission" date="2019-02" db="EMBL/GenBank/DDBJ databases">
        <title>Aquabacterium sp. strain KMB7.</title>
        <authorList>
            <person name="Chen W.-M."/>
        </authorList>
    </citation>
    <scope>NUCLEOTIDE SEQUENCE [LARGE SCALE GENOMIC DNA]</scope>
    <source>
        <strain evidence="2 3">KMB7</strain>
    </source>
</reference>
<feature type="compositionally biased region" description="Polar residues" evidence="1">
    <location>
        <begin position="478"/>
        <end position="487"/>
    </location>
</feature>
<dbReference type="NCBIfam" id="NF041065">
    <property type="entry name" value="DpdH"/>
    <property type="match status" value="1"/>
</dbReference>
<organism evidence="2 3">
    <name type="scientific">Aquabacterium lacunae</name>
    <dbReference type="NCBI Taxonomy" id="2528630"/>
    <lineage>
        <taxon>Bacteria</taxon>
        <taxon>Pseudomonadati</taxon>
        <taxon>Pseudomonadota</taxon>
        <taxon>Betaproteobacteria</taxon>
        <taxon>Burkholderiales</taxon>
        <taxon>Aquabacterium</taxon>
    </lineage>
</organism>
<dbReference type="AlphaFoldDB" id="A0A4Q9H0B1"/>
<dbReference type="OrthoDB" id="6400788at2"/>
<dbReference type="Proteomes" id="UP000292120">
    <property type="component" value="Unassembled WGS sequence"/>
</dbReference>
<evidence type="ECO:0000256" key="1">
    <source>
        <dbReference type="SAM" id="MobiDB-lite"/>
    </source>
</evidence>
<keyword evidence="3" id="KW-1185">Reference proteome</keyword>
<comment type="caution">
    <text evidence="2">The sequence shown here is derived from an EMBL/GenBank/DDBJ whole genome shotgun (WGS) entry which is preliminary data.</text>
</comment>
<evidence type="ECO:0000313" key="2">
    <source>
        <dbReference type="EMBL" id="TBO29287.1"/>
    </source>
</evidence>
<evidence type="ECO:0000313" key="3">
    <source>
        <dbReference type="Proteomes" id="UP000292120"/>
    </source>
</evidence>
<protein>
    <submittedName>
        <fullName evidence="2">Uncharacterized protein</fullName>
    </submittedName>
</protein>
<sequence length="919" mass="100193">MRLHLRDDDKRVVLVVRKSGTSLRAIVRDIIDKLPIDQQQSFLETFNAAGDGTMTPEGRRRELLHHLGQAIREDKPAADTDELEEALIEVLPNLFQDPYMQKEHFLRDGRVAAEIVDHIFEQSHANDRPDRRRLFSTDDLVLGGQDYLNATKLAQHAIQLVEADPANLPAAITVINRNLDKAVARTLSFSGDRVEELMVRLRRHLRTQGRELVMLVEEFARLQGIDRALLQAITTQGDSGQGETGLCRMRTAIAVTPGFFESVEDTAYRRTSHIVDMNRSAGHAHGKSPTSASLASFSARYLNAVRLGRESIERWSSTAEPGQLAPSRCSQCSFEITCHETFGAVDGYGLYPFTERALWIGAGRIDRAQTGRLNPRTVQNDLLVEVMDTFSSSIAAGEYPPPRLLEKLGGVKQLPLAAETDLKRLSPHIADRWMSLLELYDGTGKVVNLAEQLYESFTIPKIPDAGAGEPANLDFPASSPTPQQETPVAQPAASADDLAIQTWIRGGGLDATVAQKLRELVYAAVVEAIDWDMLGLSRTFFAGGTKPVFKQGIGISFVRQNTQISKYAKVRLEIDANPKVGQALQGLLRASKNGFRWQFDGADRALIAFLDCVEHWSEQVAQQIQLLIAPSATWSHGSAALHLLGVGAAIGGRVKGDATTADLIEAAFGNWPEEPAAASSQLRSLYKKLQRDREELIEIARAQTSSLKGGRPGAMLDPRRVRGPMRQLSREKWHLSMTPPEGDSDMLAKLYREVGGLLPEAAAAERSKRLEWLDEMLTAFGADATRASIVATLGNARQAALDAGISAQNSSRQLQDALEAFQSVLFDATVNAARTLLETEDAVASLPEYGRGRANAVAAGTALRVAAERFLDAVESDLQAFGTDQDASTGGLAGHLASIDKSLASIVDDLAAMEARNAA</sequence>
<feature type="region of interest" description="Disordered" evidence="1">
    <location>
        <begin position="468"/>
        <end position="489"/>
    </location>
</feature>
<proteinExistence type="predicted"/>
<gene>
    <name evidence="2" type="ORF">EYS42_12820</name>
</gene>